<feature type="transmembrane region" description="Helical" evidence="1">
    <location>
        <begin position="72"/>
        <end position="102"/>
    </location>
</feature>
<feature type="transmembrane region" description="Helical" evidence="1">
    <location>
        <begin position="37"/>
        <end position="60"/>
    </location>
</feature>
<evidence type="ECO:0000313" key="3">
    <source>
        <dbReference type="EMBL" id="KMT60062.1"/>
    </source>
</evidence>
<comment type="caution">
    <text evidence="3">The sequence shown here is derived from an EMBL/GenBank/DDBJ whole genome shotgun (WGS) entry which is preliminary data.</text>
</comment>
<dbReference type="InterPro" id="IPR025273">
    <property type="entry name" value="DUF4064"/>
</dbReference>
<feature type="domain" description="DUF4064" evidence="2">
    <location>
        <begin position="2"/>
        <end position="80"/>
    </location>
</feature>
<protein>
    <recommendedName>
        <fullName evidence="2">DUF4064 domain-containing protein</fullName>
    </recommendedName>
</protein>
<keyword evidence="1" id="KW-0812">Transmembrane</keyword>
<evidence type="ECO:0000256" key="1">
    <source>
        <dbReference type="SAM" id="Phobius"/>
    </source>
</evidence>
<keyword evidence="4" id="KW-1185">Reference proteome</keyword>
<dbReference type="OrthoDB" id="2361499at2"/>
<keyword evidence="1" id="KW-0472">Membrane</keyword>
<proteinExistence type="predicted"/>
<dbReference type="EMBL" id="AZHO01000011">
    <property type="protein sequence ID" value="KMT60062.1"/>
    <property type="molecule type" value="Genomic_DNA"/>
</dbReference>
<dbReference type="AlphaFoldDB" id="A0A0J8GBK5"/>
<dbReference type="PATRIC" id="fig|1430899.3.peg.1019"/>
<organism evidence="3 4">
    <name type="scientific">Listeria fleischmannii 1991</name>
    <dbReference type="NCBI Taxonomy" id="1430899"/>
    <lineage>
        <taxon>Bacteria</taxon>
        <taxon>Bacillati</taxon>
        <taxon>Bacillota</taxon>
        <taxon>Bacilli</taxon>
        <taxon>Bacillales</taxon>
        <taxon>Listeriaceae</taxon>
        <taxon>Listeria</taxon>
    </lineage>
</organism>
<feature type="transmembrane region" description="Helical" evidence="1">
    <location>
        <begin position="7"/>
        <end position="25"/>
    </location>
</feature>
<dbReference type="RefSeq" id="WP_007474148.1">
    <property type="nucleotide sequence ID" value="NZ_KQ130613.1"/>
</dbReference>
<gene>
    <name evidence="3" type="ORF">X560_0988</name>
</gene>
<evidence type="ECO:0000259" key="2">
    <source>
        <dbReference type="Pfam" id="PF13273"/>
    </source>
</evidence>
<evidence type="ECO:0000313" key="4">
    <source>
        <dbReference type="Proteomes" id="UP000052258"/>
    </source>
</evidence>
<reference evidence="3 4" key="1">
    <citation type="journal article" date="2015" name="Genome Biol. Evol.">
        <title>Comparative Genomics of Listeria Sensu Lato: Genus-Wide Differences in Evolutionary Dynamics and the Progressive Gain of Complex, Potentially Pathogenicity-Related Traits through Lateral Gene Transfer.</title>
        <authorList>
            <person name="Chiara M."/>
            <person name="Caruso M."/>
            <person name="D'Erchia A.M."/>
            <person name="Manzari C."/>
            <person name="Fraccalvieri R."/>
            <person name="Goffredo E."/>
            <person name="Latorre L."/>
            <person name="Miccolupo A."/>
            <person name="Padalino I."/>
            <person name="Santagada G."/>
            <person name="Chiocco D."/>
            <person name="Pesole G."/>
            <person name="Horner D.S."/>
            <person name="Parisi A."/>
        </authorList>
    </citation>
    <scope>NUCLEOTIDE SEQUENCE [LARGE SCALE GENOMIC DNA]</scope>
    <source>
        <strain evidence="3 4">1991</strain>
    </source>
</reference>
<name>A0A0J8GBK5_9LIST</name>
<dbReference type="Pfam" id="PF13273">
    <property type="entry name" value="DUF4064"/>
    <property type="match status" value="1"/>
</dbReference>
<keyword evidence="1" id="KW-1133">Transmembrane helix</keyword>
<sequence length="112" mass="11520">MKVEGLLGFLGAALGIAFSLMVLTIPGISQALEEESVAFYILTSGALILSAIGLVGSFVVSHKPRMGGVMMVAAAIGGTMSVSMMFLVPIMLLALGGLIALVNYEEAETEKA</sequence>
<accession>A0A0J8GBK5</accession>
<dbReference type="Proteomes" id="UP000052258">
    <property type="component" value="Unassembled WGS sequence"/>
</dbReference>